<dbReference type="STRING" id="215637.A0A4V1J4B6"/>
<dbReference type="FunFam" id="1.20.120.1530:FF:000002">
    <property type="entry name" value="Two-component osmosensing histidine kinase"/>
    <property type="match status" value="1"/>
</dbReference>
<dbReference type="Proteomes" id="UP000268162">
    <property type="component" value="Unassembled WGS sequence"/>
</dbReference>
<name>A0A4V1J4B6_9FUNG</name>
<dbReference type="AlphaFoldDB" id="A0A4V1J4B6"/>
<accession>A0A4V1J4B6</accession>
<dbReference type="PANTHER" id="PTHR45339">
    <property type="entry name" value="HYBRID SIGNAL TRANSDUCTION HISTIDINE KINASE J"/>
    <property type="match status" value="1"/>
</dbReference>
<keyword evidence="5" id="KW-1185">Reference proteome</keyword>
<sequence>ICNAVSDGDLTQKFTLQVTSQVSIMGLAINQMVERLGLFSTELNRVTLEVGIEGELGFQAMVPNTKGVWYDLTGDVNTMVENLTAQVRDIATVCKAVANGDLSRKVTVNIKGEMGQIKEYFNQMVDSLRVFATEVQRLTLDVGTEGKLGGIAQVHDVSGIWKDLTDHVNIMAGNLTDQVRDIASVCKAVAKGDLNQKIEVNARGEMDDMKVTINTMVDQLRIFASEVTRV</sequence>
<dbReference type="Gene3D" id="1.10.8.500">
    <property type="entry name" value="HAMP domain in histidine kinase"/>
    <property type="match status" value="1"/>
</dbReference>
<dbReference type="GO" id="GO:0016020">
    <property type="term" value="C:membrane"/>
    <property type="evidence" value="ECO:0007669"/>
    <property type="project" value="InterPro"/>
</dbReference>
<dbReference type="GO" id="GO:0000160">
    <property type="term" value="P:phosphorelay signal transduction system"/>
    <property type="evidence" value="ECO:0007669"/>
    <property type="project" value="UniProtKB-KW"/>
</dbReference>
<dbReference type="PROSITE" id="PS50885">
    <property type="entry name" value="HAMP"/>
    <property type="match status" value="2"/>
</dbReference>
<evidence type="ECO:0000313" key="4">
    <source>
        <dbReference type="EMBL" id="RKP34989.1"/>
    </source>
</evidence>
<evidence type="ECO:0000256" key="1">
    <source>
        <dbReference type="ARBA" id="ARBA00022553"/>
    </source>
</evidence>
<feature type="domain" description="HAMP" evidence="3">
    <location>
        <begin position="173"/>
        <end position="225"/>
    </location>
</feature>
<organism evidence="4 5">
    <name type="scientific">Dimargaris cristalligena</name>
    <dbReference type="NCBI Taxonomy" id="215637"/>
    <lineage>
        <taxon>Eukaryota</taxon>
        <taxon>Fungi</taxon>
        <taxon>Fungi incertae sedis</taxon>
        <taxon>Zoopagomycota</taxon>
        <taxon>Kickxellomycotina</taxon>
        <taxon>Dimargaritomycetes</taxon>
        <taxon>Dimargaritales</taxon>
        <taxon>Dimargaritaceae</taxon>
        <taxon>Dimargaris</taxon>
    </lineage>
</organism>
<feature type="non-terminal residue" evidence="4">
    <location>
        <position position="230"/>
    </location>
</feature>
<dbReference type="Gene3D" id="1.20.120.1530">
    <property type="match status" value="1"/>
</dbReference>
<dbReference type="CDD" id="cd06225">
    <property type="entry name" value="HAMP"/>
    <property type="match status" value="2"/>
</dbReference>
<keyword evidence="2" id="KW-0902">Two-component regulatory system</keyword>
<dbReference type="InterPro" id="IPR003660">
    <property type="entry name" value="HAMP_dom"/>
</dbReference>
<reference evidence="5" key="1">
    <citation type="journal article" date="2018" name="Nat. Microbiol.">
        <title>Leveraging single-cell genomics to expand the fungal tree of life.</title>
        <authorList>
            <person name="Ahrendt S.R."/>
            <person name="Quandt C.A."/>
            <person name="Ciobanu D."/>
            <person name="Clum A."/>
            <person name="Salamov A."/>
            <person name="Andreopoulos B."/>
            <person name="Cheng J.F."/>
            <person name="Woyke T."/>
            <person name="Pelin A."/>
            <person name="Henrissat B."/>
            <person name="Reynolds N.K."/>
            <person name="Benny G.L."/>
            <person name="Smith M.E."/>
            <person name="James T.Y."/>
            <person name="Grigoriev I.V."/>
        </authorList>
    </citation>
    <scope>NUCLEOTIDE SEQUENCE [LARGE SCALE GENOMIC DNA]</scope>
    <source>
        <strain evidence="5">RSA 468</strain>
    </source>
</reference>
<dbReference type="SMART" id="SM00304">
    <property type="entry name" value="HAMP"/>
    <property type="match status" value="2"/>
</dbReference>
<feature type="domain" description="HAMP" evidence="3">
    <location>
        <begin position="81"/>
        <end position="133"/>
    </location>
</feature>
<evidence type="ECO:0000259" key="3">
    <source>
        <dbReference type="PROSITE" id="PS50885"/>
    </source>
</evidence>
<dbReference type="SUPFAM" id="SSF58104">
    <property type="entry name" value="Methyl-accepting chemotaxis protein (MCP) signaling domain"/>
    <property type="match status" value="1"/>
</dbReference>
<dbReference type="EMBL" id="ML002998">
    <property type="protein sequence ID" value="RKP34989.1"/>
    <property type="molecule type" value="Genomic_DNA"/>
</dbReference>
<keyword evidence="1" id="KW-0597">Phosphoprotein</keyword>
<evidence type="ECO:0000256" key="2">
    <source>
        <dbReference type="ARBA" id="ARBA00023012"/>
    </source>
</evidence>
<dbReference type="Pfam" id="PF00672">
    <property type="entry name" value="HAMP"/>
    <property type="match status" value="3"/>
</dbReference>
<protein>
    <recommendedName>
        <fullName evidence="3">HAMP domain-containing protein</fullName>
    </recommendedName>
</protein>
<dbReference type="PANTHER" id="PTHR45339:SF1">
    <property type="entry name" value="HYBRID SIGNAL TRANSDUCTION HISTIDINE KINASE J"/>
    <property type="match status" value="1"/>
</dbReference>
<evidence type="ECO:0000313" key="5">
    <source>
        <dbReference type="Proteomes" id="UP000268162"/>
    </source>
</evidence>
<feature type="non-terminal residue" evidence="4">
    <location>
        <position position="1"/>
    </location>
</feature>
<gene>
    <name evidence="4" type="ORF">BJ085DRAFT_6615</name>
</gene>
<proteinExistence type="predicted"/>